<dbReference type="Proteomes" id="UP000095472">
    <property type="component" value="Chromosome"/>
</dbReference>
<keyword evidence="2" id="KW-1185">Reference proteome</keyword>
<dbReference type="EMBL" id="CP182909">
    <property type="protein sequence ID" value="XPM67421.1"/>
    <property type="molecule type" value="Genomic_DNA"/>
</dbReference>
<protein>
    <submittedName>
        <fullName evidence="1">Uncharacterized protein</fullName>
    </submittedName>
</protein>
<reference evidence="1 2" key="1">
    <citation type="journal article" date="2016" name="Genome Announc.">
        <title>Draft Genome Sequence of the Thermotolerant Cyanobacterium Desertifilum sp. IPPAS B-1220.</title>
        <authorList>
            <person name="Mironov K.S."/>
            <person name="Sinetova M.A."/>
            <person name="Bolatkhan K."/>
            <person name="Zayadan B.K."/>
            <person name="Ustinova V.V."/>
            <person name="Kupriyanova E.V."/>
            <person name="Skrypnik A.N."/>
            <person name="Gogoleva N.E."/>
            <person name="Gogolev Y.V."/>
            <person name="Los D.A."/>
        </authorList>
    </citation>
    <scope>NUCLEOTIDE SEQUENCE [LARGE SCALE GENOMIC DNA]</scope>
    <source>
        <strain evidence="1 2">IPPAS B-1220</strain>
    </source>
</reference>
<organism evidence="1 2">
    <name type="scientific">Desertifilum tharense IPPAS B-1220</name>
    <dbReference type="NCBI Taxonomy" id="1781255"/>
    <lineage>
        <taxon>Bacteria</taxon>
        <taxon>Bacillati</taxon>
        <taxon>Cyanobacteriota</taxon>
        <taxon>Cyanophyceae</taxon>
        <taxon>Desertifilales</taxon>
        <taxon>Desertifilaceae</taxon>
        <taxon>Desertifilum</taxon>
    </lineage>
</organism>
<proteinExistence type="predicted"/>
<sequence>MTPFEQFLNQLHPLSIKQTAIKSREALHSDLEARCGSTLGWFGVKAESGFFQLCLLNGKIAKLKLPSLKANFDPESLPLERKECRKVPALYVDFCVRVPAIAAKIDTYRAD</sequence>
<accession>A0ACD5H4R4</accession>
<gene>
    <name evidence="1" type="ORF">BH720_022970</name>
</gene>
<name>A0ACD5H4R4_9CYAN</name>
<evidence type="ECO:0000313" key="1">
    <source>
        <dbReference type="EMBL" id="XPM67421.1"/>
    </source>
</evidence>
<evidence type="ECO:0000313" key="2">
    <source>
        <dbReference type="Proteomes" id="UP000095472"/>
    </source>
</evidence>